<proteinExistence type="predicted"/>
<feature type="transmembrane region" description="Helical" evidence="1">
    <location>
        <begin position="76"/>
        <end position="96"/>
    </location>
</feature>
<accession>A0A0C2VRP0</accession>
<evidence type="ECO:0000313" key="2">
    <source>
        <dbReference type="EMBL" id="KIL47101.1"/>
    </source>
</evidence>
<name>A0A0C2VRP0_9BACL</name>
<feature type="transmembrane region" description="Helical" evidence="1">
    <location>
        <begin position="45"/>
        <end position="64"/>
    </location>
</feature>
<feature type="transmembrane region" description="Helical" evidence="1">
    <location>
        <begin position="102"/>
        <end position="123"/>
    </location>
</feature>
<organism evidence="2 3">
    <name type="scientific">Jeotgalibacillus campisalis</name>
    <dbReference type="NCBI Taxonomy" id="220754"/>
    <lineage>
        <taxon>Bacteria</taxon>
        <taxon>Bacillati</taxon>
        <taxon>Bacillota</taxon>
        <taxon>Bacilli</taxon>
        <taxon>Bacillales</taxon>
        <taxon>Caryophanaceae</taxon>
        <taxon>Jeotgalibacillus</taxon>
    </lineage>
</organism>
<sequence length="253" mass="28767">MIRFFINFIALAAVIAVNALANILPINGQTTGEISDQLTVLFTPAGYVFSIWSLIYVLLFIWVVRGAFPSQRNREIYTRTSALFVASSVFNIAWILVWHYEFFIASVFVMLGLLGSLILLYLVIQRNEPSFFDRLPFSVYLGWVSVATITNITYTLTYYEWSGFGLSPVLWTVIGLVVGTVLALWFRYTQRDWVYPLVFIWAYIGIAVKNQDTEPTVVFAAFALAVVIAVGTLFLRKKERTLSGFSTRKLTFK</sequence>
<keyword evidence="1" id="KW-1133">Transmembrane helix</keyword>
<dbReference type="AlphaFoldDB" id="A0A0C2VRP0"/>
<keyword evidence="1" id="KW-0812">Transmembrane</keyword>
<feature type="transmembrane region" description="Helical" evidence="1">
    <location>
        <begin position="216"/>
        <end position="235"/>
    </location>
</feature>
<dbReference type="OrthoDB" id="5189031at2"/>
<dbReference type="RefSeq" id="WP_052477035.1">
    <property type="nucleotide sequence ID" value="NZ_JXRR01000015.1"/>
</dbReference>
<evidence type="ECO:0000313" key="3">
    <source>
        <dbReference type="Proteomes" id="UP000031972"/>
    </source>
</evidence>
<dbReference type="PANTHER" id="PTHR33802:SF1">
    <property type="entry name" value="XK-RELATED PROTEIN"/>
    <property type="match status" value="1"/>
</dbReference>
<feature type="transmembrane region" description="Helical" evidence="1">
    <location>
        <begin position="193"/>
        <end position="210"/>
    </location>
</feature>
<keyword evidence="3" id="KW-1185">Reference proteome</keyword>
<feature type="transmembrane region" description="Helical" evidence="1">
    <location>
        <begin position="168"/>
        <end position="186"/>
    </location>
</feature>
<dbReference type="Gene3D" id="1.20.1260.100">
    <property type="entry name" value="TspO/MBR protein"/>
    <property type="match status" value="1"/>
</dbReference>
<dbReference type="InterPro" id="IPR038330">
    <property type="entry name" value="TspO/MBR-related_sf"/>
</dbReference>
<dbReference type="Proteomes" id="UP000031972">
    <property type="component" value="Unassembled WGS sequence"/>
</dbReference>
<evidence type="ECO:0000256" key="1">
    <source>
        <dbReference type="SAM" id="Phobius"/>
    </source>
</evidence>
<keyword evidence="1" id="KW-0472">Membrane</keyword>
<protein>
    <recommendedName>
        <fullName evidence="4">Tryptophan-rich sensory protein</fullName>
    </recommendedName>
</protein>
<feature type="transmembrane region" description="Helical" evidence="1">
    <location>
        <begin position="135"/>
        <end position="156"/>
    </location>
</feature>
<evidence type="ECO:0008006" key="4">
    <source>
        <dbReference type="Google" id="ProtNLM"/>
    </source>
</evidence>
<dbReference type="PATRIC" id="fig|220754.4.peg.2439"/>
<dbReference type="PANTHER" id="PTHR33802">
    <property type="entry name" value="SI:CH211-161H7.5-RELATED"/>
    <property type="match status" value="1"/>
</dbReference>
<reference evidence="2 3" key="1">
    <citation type="submission" date="2015-01" db="EMBL/GenBank/DDBJ databases">
        <title>Jeotgalibacillus campisalis genome sequencing.</title>
        <authorList>
            <person name="Goh K.M."/>
            <person name="Chan K.-G."/>
            <person name="Yaakop A.S."/>
            <person name="Ee R."/>
            <person name="Gan H.M."/>
            <person name="Chan C.S."/>
        </authorList>
    </citation>
    <scope>NUCLEOTIDE SEQUENCE [LARGE SCALE GENOMIC DNA]</scope>
    <source>
        <strain evidence="2 3">SF-57</strain>
    </source>
</reference>
<gene>
    <name evidence="2" type="ORF">KR50_24230</name>
</gene>
<comment type="caution">
    <text evidence="2">The sequence shown here is derived from an EMBL/GenBank/DDBJ whole genome shotgun (WGS) entry which is preliminary data.</text>
</comment>
<dbReference type="EMBL" id="JXRR01000015">
    <property type="protein sequence ID" value="KIL47101.1"/>
    <property type="molecule type" value="Genomic_DNA"/>
</dbReference>